<organism evidence="1 2">
    <name type="scientific">Populus euphratica</name>
    <name type="common">Euphrates poplar</name>
    <dbReference type="NCBI Taxonomy" id="75702"/>
    <lineage>
        <taxon>Eukaryota</taxon>
        <taxon>Viridiplantae</taxon>
        <taxon>Streptophyta</taxon>
        <taxon>Embryophyta</taxon>
        <taxon>Tracheophyta</taxon>
        <taxon>Spermatophyta</taxon>
        <taxon>Magnoliopsida</taxon>
        <taxon>eudicotyledons</taxon>
        <taxon>Gunneridae</taxon>
        <taxon>Pentapetalae</taxon>
        <taxon>rosids</taxon>
        <taxon>fabids</taxon>
        <taxon>Malpighiales</taxon>
        <taxon>Salicaceae</taxon>
        <taxon>Saliceae</taxon>
        <taxon>Populus</taxon>
    </lineage>
</organism>
<proteinExistence type="predicted"/>
<dbReference type="AlphaFoldDB" id="A0AAJ6WZW7"/>
<dbReference type="RefSeq" id="XP_011000628.1">
    <property type="nucleotide sequence ID" value="XM_011002326.1"/>
</dbReference>
<evidence type="ECO:0000313" key="1">
    <source>
        <dbReference type="Proteomes" id="UP000694918"/>
    </source>
</evidence>
<reference evidence="2" key="1">
    <citation type="submission" date="2025-08" db="UniProtKB">
        <authorList>
            <consortium name="RefSeq"/>
        </authorList>
    </citation>
    <scope>IDENTIFICATION</scope>
</reference>
<sequence>MDGNNKVRAYYSDRDLTLLMERGSQFFSQGYYADATNYFRHARDASIQIHGESSLKCAITRYSHGLSLLCQVPVPENDSMAFLPKEVDYYEGSVLPLPSSAFGTYRGVMEENYVRILEVAKGELNLAWSLMEYRIDDYLLKGNVLSALGEVAFRRGESNPQRYYFEASSIFDSWLGENKSRYVKLLICLEGSDDSKAHAQGCKAYLIYDALHKKLLSEIDSVTRLANERRGLSSVTLTDPFIQIKKDEATQLRRNLQKLAHKASSYETHSLFVLFTGQPGCSWPFDLCCWVGWLAQLLLETLSRQAMDGNNSVRGYSDRDLTRRVELGSLFFTQGNYSDAGSCFRDARDASIQIHGESSLECAITSYSHGLSLL</sequence>
<dbReference type="InterPro" id="IPR011990">
    <property type="entry name" value="TPR-like_helical_dom_sf"/>
</dbReference>
<dbReference type="SUPFAM" id="SSF48452">
    <property type="entry name" value="TPR-like"/>
    <property type="match status" value="1"/>
</dbReference>
<gene>
    <name evidence="2" type="primary">LOC105108135</name>
</gene>
<protein>
    <submittedName>
        <fullName evidence="2">Uncharacterized protein LOC105108135</fullName>
    </submittedName>
</protein>
<dbReference type="KEGG" id="peu:105108135"/>
<dbReference type="Proteomes" id="UP000694918">
    <property type="component" value="Unplaced"/>
</dbReference>
<evidence type="ECO:0000313" key="2">
    <source>
        <dbReference type="RefSeq" id="XP_011000628.1"/>
    </source>
</evidence>
<accession>A0AAJ6WZW7</accession>
<keyword evidence="1" id="KW-1185">Reference proteome</keyword>
<dbReference type="GeneID" id="105108135"/>
<name>A0AAJ6WZW7_POPEU</name>